<evidence type="ECO:0000259" key="9">
    <source>
        <dbReference type="PROSITE" id="PS51705"/>
    </source>
</evidence>
<evidence type="ECO:0000313" key="10">
    <source>
        <dbReference type="EMBL" id="AMW05053.1"/>
    </source>
</evidence>
<evidence type="ECO:0000256" key="6">
    <source>
        <dbReference type="HAMAP-Rule" id="MF_00900"/>
    </source>
</evidence>
<sequence>MSREPINLTLPVERAILVSAPFKRSSAKHFVDEHLQELARLADTAGAQVVGTLTQQLDRPHPGTYLGSGKVEELKERIKELGATLVIFDDELSPAQGKNVELIVNTRVMDRAELILDIFATRARSNEARMQVELAQLEYLLPRLTRMWTHLEKMRGGIGMRGPGETQLETDRRLIQHRIRILKERLADVERAREVQRQGRHTHFRVALVGYTNAGKSSILRSMANDSDVFVEDRLFATLDPLTREVEVGDGYTVLLTDTVGFIRKLPHHLVASFRATLSEAREADLLLHVIDSSHPAWEEQRDVVDGVLNDLGLSERPLTYVMNKMDAISAEDASSVRERVANLMPNSLFVSALEPGGLDGLKATLLHSMRNQRPILEVHIPAANGRLIAEVHRDGEVLDQRADDDVIVLRARLDERTIGRLRQSGVRVIVTQGVTRSTSPNVAAVPLP</sequence>
<evidence type="ECO:0000256" key="4">
    <source>
        <dbReference type="ARBA" id="ARBA00022842"/>
    </source>
</evidence>
<dbReference type="HAMAP" id="MF_00900">
    <property type="entry name" value="GTPase_HflX"/>
    <property type="match status" value="1"/>
</dbReference>
<dbReference type="InterPro" id="IPR032305">
    <property type="entry name" value="GTP-bd_M"/>
</dbReference>
<dbReference type="Pfam" id="PF01926">
    <property type="entry name" value="MMR_HSR1"/>
    <property type="match status" value="1"/>
</dbReference>
<evidence type="ECO:0000256" key="5">
    <source>
        <dbReference type="ARBA" id="ARBA00023134"/>
    </source>
</evidence>
<dbReference type="FunFam" id="3.40.50.11060:FF:000001">
    <property type="entry name" value="GTPase HflX"/>
    <property type="match status" value="1"/>
</dbReference>
<evidence type="ECO:0000256" key="8">
    <source>
        <dbReference type="PIRSR" id="PIRSR006809-2"/>
    </source>
</evidence>
<evidence type="ECO:0000256" key="7">
    <source>
        <dbReference type="PIRSR" id="PIRSR006809-1"/>
    </source>
</evidence>
<keyword evidence="3 6" id="KW-0547">Nucleotide-binding</keyword>
<comment type="subunit">
    <text evidence="6">Monomer. Associates with the 50S ribosomal subunit.</text>
</comment>
<name>A0A143BKC1_9BACT</name>
<dbReference type="EMBL" id="CP011454">
    <property type="protein sequence ID" value="AMW05053.1"/>
    <property type="molecule type" value="Genomic_DNA"/>
</dbReference>
<comment type="function">
    <text evidence="6">GTPase that associates with the 50S ribosomal subunit and may have a role during protein synthesis or ribosome biogenesis.</text>
</comment>
<evidence type="ECO:0000256" key="3">
    <source>
        <dbReference type="ARBA" id="ARBA00022741"/>
    </source>
</evidence>
<feature type="binding site" evidence="8">
    <location>
        <position position="217"/>
    </location>
    <ligand>
        <name>Mg(2+)</name>
        <dbReference type="ChEBI" id="CHEBI:18420"/>
    </ligand>
</feature>
<dbReference type="PANTHER" id="PTHR10229:SF0">
    <property type="entry name" value="GTP-BINDING PROTEIN 6-RELATED"/>
    <property type="match status" value="1"/>
</dbReference>
<feature type="binding site" evidence="7">
    <location>
        <begin position="352"/>
        <end position="354"/>
    </location>
    <ligand>
        <name>GTP</name>
        <dbReference type="ChEBI" id="CHEBI:37565"/>
    </ligand>
</feature>
<dbReference type="GO" id="GO:0043022">
    <property type="term" value="F:ribosome binding"/>
    <property type="evidence" value="ECO:0007669"/>
    <property type="project" value="TreeGrafter"/>
</dbReference>
<dbReference type="InterPro" id="IPR030394">
    <property type="entry name" value="G_HFLX_dom"/>
</dbReference>
<dbReference type="GO" id="GO:0003924">
    <property type="term" value="F:GTPase activity"/>
    <property type="evidence" value="ECO:0007669"/>
    <property type="project" value="UniProtKB-UniRule"/>
</dbReference>
<dbReference type="InterPro" id="IPR016496">
    <property type="entry name" value="GTPase_HflX"/>
</dbReference>
<comment type="cofactor">
    <cofactor evidence="8">
        <name>Mg(2+)</name>
        <dbReference type="ChEBI" id="CHEBI:18420"/>
    </cofactor>
</comment>
<keyword evidence="5 6" id="KW-0342">GTP-binding</keyword>
<dbReference type="Gene3D" id="6.10.250.2860">
    <property type="match status" value="1"/>
</dbReference>
<reference evidence="10 11" key="1">
    <citation type="journal article" date="2014" name="Proc. Natl. Acad. Sci. U.S.A.">
        <title>Functional type 2 photosynthetic reaction centers found in the rare bacterial phylum Gemmatimonadetes.</title>
        <authorList>
            <person name="Zeng Y."/>
            <person name="Feng F."/>
            <person name="Medova H."/>
            <person name="Dean J."/>
            <person name="Koblizek M."/>
        </authorList>
    </citation>
    <scope>NUCLEOTIDE SEQUENCE [LARGE SCALE GENOMIC DNA]</scope>
    <source>
        <strain evidence="10 11">AP64</strain>
    </source>
</reference>
<dbReference type="NCBIfam" id="TIGR03156">
    <property type="entry name" value="GTP_HflX"/>
    <property type="match status" value="1"/>
</dbReference>
<dbReference type="eggNOG" id="COG2262">
    <property type="taxonomic scope" value="Bacteria"/>
</dbReference>
<keyword evidence="4 8" id="KW-0460">Magnesium</keyword>
<accession>A0A143BKC1</accession>
<dbReference type="InterPro" id="IPR006073">
    <property type="entry name" value="GTP-bd"/>
</dbReference>
<dbReference type="GO" id="GO:0046872">
    <property type="term" value="F:metal ion binding"/>
    <property type="evidence" value="ECO:0007669"/>
    <property type="project" value="UniProtKB-KW"/>
</dbReference>
<feature type="domain" description="Hflx-type G" evidence="9">
    <location>
        <begin position="204"/>
        <end position="374"/>
    </location>
</feature>
<dbReference type="CDD" id="cd01878">
    <property type="entry name" value="HflX"/>
    <property type="match status" value="1"/>
</dbReference>
<comment type="subcellular location">
    <subcellularLocation>
        <location evidence="6">Cytoplasm</location>
    </subcellularLocation>
    <text evidence="6">May associate with membranes.</text>
</comment>
<proteinExistence type="inferred from homology"/>
<organism evidence="10 11">
    <name type="scientific">Gemmatimonas phototrophica</name>
    <dbReference type="NCBI Taxonomy" id="1379270"/>
    <lineage>
        <taxon>Bacteria</taxon>
        <taxon>Pseudomonadati</taxon>
        <taxon>Gemmatimonadota</taxon>
        <taxon>Gemmatimonadia</taxon>
        <taxon>Gemmatimonadales</taxon>
        <taxon>Gemmatimonadaceae</taxon>
        <taxon>Gemmatimonas</taxon>
    </lineage>
</organism>
<dbReference type="Proteomes" id="UP000076404">
    <property type="component" value="Chromosome"/>
</dbReference>
<feature type="binding site" evidence="7">
    <location>
        <begin position="324"/>
        <end position="327"/>
    </location>
    <ligand>
        <name>GTP</name>
        <dbReference type="ChEBI" id="CHEBI:37565"/>
    </ligand>
</feature>
<dbReference type="PROSITE" id="PS51705">
    <property type="entry name" value="G_HFLX"/>
    <property type="match status" value="1"/>
</dbReference>
<dbReference type="PIRSF" id="PIRSF006809">
    <property type="entry name" value="GTP-binding_hflX_prd"/>
    <property type="match status" value="1"/>
</dbReference>
<comment type="similarity">
    <text evidence="6">Belongs to the TRAFAC class OBG-HflX-like GTPase superfamily. HflX GTPase family.</text>
</comment>
<evidence type="ECO:0000256" key="1">
    <source>
        <dbReference type="ARBA" id="ARBA00022490"/>
    </source>
</evidence>
<dbReference type="GO" id="GO:0005737">
    <property type="term" value="C:cytoplasm"/>
    <property type="evidence" value="ECO:0007669"/>
    <property type="project" value="UniProtKB-SubCell"/>
</dbReference>
<evidence type="ECO:0000256" key="2">
    <source>
        <dbReference type="ARBA" id="ARBA00022723"/>
    </source>
</evidence>
<feature type="binding site" evidence="7">
    <location>
        <begin position="258"/>
        <end position="261"/>
    </location>
    <ligand>
        <name>GTP</name>
        <dbReference type="ChEBI" id="CHEBI:37565"/>
    </ligand>
</feature>
<keyword evidence="1 6" id="KW-0963">Cytoplasm</keyword>
<dbReference type="Pfam" id="PF16360">
    <property type="entry name" value="GTP-bdg_M"/>
    <property type="match status" value="1"/>
</dbReference>
<keyword evidence="2 8" id="KW-0479">Metal-binding</keyword>
<reference evidence="10 11" key="2">
    <citation type="journal article" date="2016" name="Environ. Microbiol. Rep.">
        <title>Metagenomic evidence for the presence of phototrophic Gemmatimonadetes bacteria in diverse environments.</title>
        <authorList>
            <person name="Zeng Y."/>
            <person name="Baumbach J."/>
            <person name="Barbosa E.G."/>
            <person name="Azevedo V."/>
            <person name="Zhang C."/>
            <person name="Koblizek M."/>
        </authorList>
    </citation>
    <scope>NUCLEOTIDE SEQUENCE [LARGE SCALE GENOMIC DNA]</scope>
    <source>
        <strain evidence="10 11">AP64</strain>
    </source>
</reference>
<dbReference type="InterPro" id="IPR027417">
    <property type="entry name" value="P-loop_NTPase"/>
</dbReference>
<dbReference type="KEGG" id="gph:GEMMAAP_09910"/>
<dbReference type="AlphaFoldDB" id="A0A143BKC1"/>
<feature type="binding site" evidence="8">
    <location>
        <position position="238"/>
    </location>
    <ligand>
        <name>Mg(2+)</name>
        <dbReference type="ChEBI" id="CHEBI:18420"/>
    </ligand>
</feature>
<gene>
    <name evidence="6" type="primary">hflX</name>
    <name evidence="10" type="ORF">GEMMAAP_09910</name>
</gene>
<evidence type="ECO:0000313" key="11">
    <source>
        <dbReference type="Proteomes" id="UP000076404"/>
    </source>
</evidence>
<keyword evidence="11" id="KW-1185">Reference proteome</keyword>
<dbReference type="Gene3D" id="3.40.50.300">
    <property type="entry name" value="P-loop containing nucleotide triphosphate hydrolases"/>
    <property type="match status" value="1"/>
</dbReference>
<dbReference type="InterPro" id="IPR025121">
    <property type="entry name" value="GTPase_HflX_N"/>
</dbReference>
<dbReference type="STRING" id="1379270.GEMMAAP_09910"/>
<dbReference type="Gene3D" id="3.40.50.11060">
    <property type="entry name" value="GTPase HflX, N-terminal domain"/>
    <property type="match status" value="1"/>
</dbReference>
<dbReference type="InterPro" id="IPR042108">
    <property type="entry name" value="GTPase_HflX_N_sf"/>
</dbReference>
<dbReference type="PANTHER" id="PTHR10229">
    <property type="entry name" value="GTP-BINDING PROTEIN HFLX"/>
    <property type="match status" value="1"/>
</dbReference>
<feature type="binding site" evidence="7">
    <location>
        <begin position="210"/>
        <end position="217"/>
    </location>
    <ligand>
        <name>GTP</name>
        <dbReference type="ChEBI" id="CHEBI:37565"/>
    </ligand>
</feature>
<dbReference type="PRINTS" id="PR00326">
    <property type="entry name" value="GTP1OBG"/>
</dbReference>
<dbReference type="SUPFAM" id="SSF52540">
    <property type="entry name" value="P-loop containing nucleoside triphosphate hydrolases"/>
    <property type="match status" value="1"/>
</dbReference>
<feature type="binding site" evidence="7">
    <location>
        <begin position="236"/>
        <end position="240"/>
    </location>
    <ligand>
        <name>GTP</name>
        <dbReference type="ChEBI" id="CHEBI:37565"/>
    </ligand>
</feature>
<protein>
    <recommendedName>
        <fullName evidence="6">GTPase HflX</fullName>
    </recommendedName>
    <alternativeName>
        <fullName evidence="6">GTP-binding protein HflX</fullName>
    </alternativeName>
</protein>
<dbReference type="GO" id="GO:0005525">
    <property type="term" value="F:GTP binding"/>
    <property type="evidence" value="ECO:0007669"/>
    <property type="project" value="UniProtKB-UniRule"/>
</dbReference>
<dbReference type="Pfam" id="PF13167">
    <property type="entry name" value="GTP-bdg_N"/>
    <property type="match status" value="1"/>
</dbReference>